<accession>A0ABM7FUJ2</accession>
<proteinExistence type="predicted"/>
<reference evidence="1 2" key="1">
    <citation type="submission" date="2018-05" db="EMBL/GenBank/DDBJ databases">
        <title>Complete genome sequencing of three human clinical isolates of Staphylococcus caprae reveals virulence factors similar to those of S. epidermidis and S. capitis.</title>
        <authorList>
            <person name="Watanabe S."/>
            <person name="Cui L."/>
        </authorList>
    </citation>
    <scope>NUCLEOTIDE SEQUENCE [LARGE SCALE GENOMIC DNA]</scope>
    <source>
        <strain evidence="1 2">JMUB590</strain>
    </source>
</reference>
<dbReference type="Pfam" id="PF16895">
    <property type="entry name" value="DUF5085"/>
    <property type="match status" value="1"/>
</dbReference>
<dbReference type="GeneID" id="58051768"/>
<evidence type="ECO:0008006" key="3">
    <source>
        <dbReference type="Google" id="ProtNLM"/>
    </source>
</evidence>
<gene>
    <name evidence="1" type="ORF">JMUB590_2030</name>
</gene>
<protein>
    <recommendedName>
        <fullName evidence="3">DUF5085 domain-containing protein</fullName>
    </recommendedName>
</protein>
<dbReference type="InterPro" id="IPR031664">
    <property type="entry name" value="DUF5085"/>
</dbReference>
<sequence length="152" mass="18074">MNKHSYSTIMLKHVAYKTYFDVTESDFESVFLNFNKLLERKGVIAKSPLHFAVTQVDLHKNSNIEVFIAVNKPFESCEELQYRTYFYINNLLQGRITSNNFVKDEIELLNEMQTFAKENNLTFISPYYHIFKTNYKNEKAWVEVKAKVYENE</sequence>
<dbReference type="Proteomes" id="UP000274772">
    <property type="component" value="Chromosome"/>
</dbReference>
<name>A0ABM7FUJ2_9STAP</name>
<dbReference type="RefSeq" id="WP_002441712.1">
    <property type="nucleotide sequence ID" value="NZ_AP018585.1"/>
</dbReference>
<keyword evidence="2" id="KW-1185">Reference proteome</keyword>
<evidence type="ECO:0000313" key="1">
    <source>
        <dbReference type="EMBL" id="BBD93085.1"/>
    </source>
</evidence>
<evidence type="ECO:0000313" key="2">
    <source>
        <dbReference type="Proteomes" id="UP000274772"/>
    </source>
</evidence>
<organism evidence="1 2">
    <name type="scientific">Staphylococcus caprae</name>
    <dbReference type="NCBI Taxonomy" id="29380"/>
    <lineage>
        <taxon>Bacteria</taxon>
        <taxon>Bacillati</taxon>
        <taxon>Bacillota</taxon>
        <taxon>Bacilli</taxon>
        <taxon>Bacillales</taxon>
        <taxon>Staphylococcaceae</taxon>
        <taxon>Staphylococcus</taxon>
    </lineage>
</organism>
<dbReference type="EMBL" id="AP018586">
    <property type="protein sequence ID" value="BBD93085.1"/>
    <property type="molecule type" value="Genomic_DNA"/>
</dbReference>